<dbReference type="Proteomes" id="UP001610432">
    <property type="component" value="Unassembled WGS sequence"/>
</dbReference>
<evidence type="ECO:0000256" key="1">
    <source>
        <dbReference type="SAM" id="MobiDB-lite"/>
    </source>
</evidence>
<reference evidence="2 3" key="1">
    <citation type="submission" date="2024-07" db="EMBL/GenBank/DDBJ databases">
        <title>Section-level genome sequencing and comparative genomics of Aspergillus sections Usti and Cavernicolus.</title>
        <authorList>
            <consortium name="Lawrence Berkeley National Laboratory"/>
            <person name="Nybo J.L."/>
            <person name="Vesth T.C."/>
            <person name="Theobald S."/>
            <person name="Frisvad J.C."/>
            <person name="Larsen T.O."/>
            <person name="Kjaerboelling I."/>
            <person name="Rothschild-Mancinelli K."/>
            <person name="Lyhne E.K."/>
            <person name="Kogle M.E."/>
            <person name="Barry K."/>
            <person name="Clum A."/>
            <person name="Na H."/>
            <person name="Ledsgaard L."/>
            <person name="Lin J."/>
            <person name="Lipzen A."/>
            <person name="Kuo A."/>
            <person name="Riley R."/>
            <person name="Mondo S."/>
            <person name="Labutti K."/>
            <person name="Haridas S."/>
            <person name="Pangalinan J."/>
            <person name="Salamov A.A."/>
            <person name="Simmons B.A."/>
            <person name="Magnuson J.K."/>
            <person name="Chen J."/>
            <person name="Drula E."/>
            <person name="Henrissat B."/>
            <person name="Wiebenga A."/>
            <person name="Lubbers R.J."/>
            <person name="Gomes A.C."/>
            <person name="Macurrencykelacurrency M.R."/>
            <person name="Stajich J."/>
            <person name="Grigoriev I.V."/>
            <person name="Mortensen U.H."/>
            <person name="De Vries R.P."/>
            <person name="Baker S.E."/>
            <person name="Andersen M.R."/>
        </authorList>
    </citation>
    <scope>NUCLEOTIDE SEQUENCE [LARGE SCALE GENOMIC DNA]</scope>
    <source>
        <strain evidence="2 3">CBS 449.75</strain>
    </source>
</reference>
<evidence type="ECO:0000313" key="2">
    <source>
        <dbReference type="EMBL" id="KAL2867604.1"/>
    </source>
</evidence>
<keyword evidence="3" id="KW-1185">Reference proteome</keyword>
<evidence type="ECO:0008006" key="4">
    <source>
        <dbReference type="Google" id="ProtNLM"/>
    </source>
</evidence>
<name>A0ABR4LST0_9EURO</name>
<comment type="caution">
    <text evidence="2">The sequence shown here is derived from an EMBL/GenBank/DDBJ whole genome shotgun (WGS) entry which is preliminary data.</text>
</comment>
<feature type="region of interest" description="Disordered" evidence="1">
    <location>
        <begin position="10"/>
        <end position="33"/>
    </location>
</feature>
<dbReference type="GeneID" id="98149367"/>
<accession>A0ABR4LST0</accession>
<feature type="compositionally biased region" description="Basic residues" evidence="1">
    <location>
        <begin position="24"/>
        <end position="33"/>
    </location>
</feature>
<dbReference type="PANTHER" id="PTHR37540">
    <property type="entry name" value="TRANSCRIPTION FACTOR (ACR-2), PUTATIVE-RELATED-RELATED"/>
    <property type="match status" value="1"/>
</dbReference>
<dbReference type="RefSeq" id="XP_070886583.1">
    <property type="nucleotide sequence ID" value="XM_071034295.1"/>
</dbReference>
<protein>
    <recommendedName>
        <fullName evidence="4">Transcription factor domain-containing protein</fullName>
    </recommendedName>
</protein>
<dbReference type="PANTHER" id="PTHR37540:SF5">
    <property type="entry name" value="TRANSCRIPTION FACTOR DOMAIN-CONTAINING PROTEIN"/>
    <property type="match status" value="1"/>
</dbReference>
<dbReference type="EMBL" id="JBFXLQ010000018">
    <property type="protein sequence ID" value="KAL2867604.1"/>
    <property type="molecule type" value="Genomic_DNA"/>
</dbReference>
<evidence type="ECO:0000313" key="3">
    <source>
        <dbReference type="Proteomes" id="UP001610432"/>
    </source>
</evidence>
<gene>
    <name evidence="2" type="ORF">BJX67DRAFT_387834</name>
</gene>
<proteinExistence type="predicted"/>
<organism evidence="2 3">
    <name type="scientific">Aspergillus lucknowensis</name>
    <dbReference type="NCBI Taxonomy" id="176173"/>
    <lineage>
        <taxon>Eukaryota</taxon>
        <taxon>Fungi</taxon>
        <taxon>Dikarya</taxon>
        <taxon>Ascomycota</taxon>
        <taxon>Pezizomycotina</taxon>
        <taxon>Eurotiomycetes</taxon>
        <taxon>Eurotiomycetidae</taxon>
        <taxon>Eurotiales</taxon>
        <taxon>Aspergillaceae</taxon>
        <taxon>Aspergillus</taxon>
        <taxon>Aspergillus subgen. Nidulantes</taxon>
    </lineage>
</organism>
<sequence>MVSSGKFQFVSVQGPDGPKDRIQRRQARSHAVKRALEIKRKRERKSRENFRVSVLRTSPEKEVNECKALVGPLVSLSAGTLDPFETLAVDSSRLQSLLGDYKARQAPEPVFSIAEELAFQNFRSVFRASFDDPALLNAVMLSLAFAATGGSIDRECLRYQGQAIAYIREKMSSLSEAASERTIGAILLLAGVEARLGMTSHVQLHMAAVQQVLTLCQEKSIYLTPGIKRAIFWQDLNCSILAGSRRRYDHTTFAELRWTRDPFVPNFFRLPPGFQARSDLLTEGLIEVLQDLHALQCIRQATHYMKGDAMLMMQINNHTASIQSRLMSLPRSSLVQECCHLAAYICSVMLCCTVWCALVIPSHISSQLLRNLQQSNNDSIWSEHPDLLHWLLYIGGAFAPVGTIRSGYITLLRSRHASGLGEWYRSWPALRVTLRRFIYSDKAFDTPVKSLWEEISV</sequence>